<evidence type="ECO:0000256" key="6">
    <source>
        <dbReference type="ARBA" id="ARBA00023102"/>
    </source>
</evidence>
<dbReference type="PANTHER" id="PTHR42701">
    <property type="entry name" value="IMIDAZOLE GLYCEROL PHOSPHATE SYNTHASE SUBUNIT HISH"/>
    <property type="match status" value="1"/>
</dbReference>
<accession>A0A520KXL7</accession>
<comment type="subcellular location">
    <subcellularLocation>
        <location evidence="10">Cytoplasm</location>
    </subcellularLocation>
</comment>
<dbReference type="HAMAP" id="MF_00278">
    <property type="entry name" value="HisH"/>
    <property type="match status" value="1"/>
</dbReference>
<dbReference type="PANTHER" id="PTHR42701:SF1">
    <property type="entry name" value="IMIDAZOLE GLYCEROL PHOSPHATE SYNTHASE SUBUNIT HISH"/>
    <property type="match status" value="1"/>
</dbReference>
<dbReference type="EMBL" id="RXIL01000085">
    <property type="protein sequence ID" value="RZN69141.1"/>
    <property type="molecule type" value="Genomic_DNA"/>
</dbReference>
<feature type="active site" description="Nucleophile" evidence="10 11">
    <location>
        <position position="80"/>
    </location>
</feature>
<evidence type="ECO:0000256" key="1">
    <source>
        <dbReference type="ARBA" id="ARBA00005091"/>
    </source>
</evidence>
<dbReference type="SUPFAM" id="SSF52317">
    <property type="entry name" value="Class I glutamine amidotransferase-like"/>
    <property type="match status" value="1"/>
</dbReference>
<reference evidence="13 14" key="1">
    <citation type="journal article" date="2019" name="Nat. Microbiol.">
        <title>Wide diversity of methane and short-chain alkane metabolisms in uncultured archaea.</title>
        <authorList>
            <person name="Borrel G."/>
            <person name="Adam P.S."/>
            <person name="McKay L.J."/>
            <person name="Chen L.X."/>
            <person name="Sierra-Garcia I.N."/>
            <person name="Sieber C.M."/>
            <person name="Letourneur Q."/>
            <person name="Ghozlane A."/>
            <person name="Andersen G.L."/>
            <person name="Li W.J."/>
            <person name="Hallam S.J."/>
            <person name="Muyzer G."/>
            <person name="de Oliveira V.M."/>
            <person name="Inskeep W.P."/>
            <person name="Banfield J.F."/>
            <person name="Gribaldo S."/>
        </authorList>
    </citation>
    <scope>NUCLEOTIDE SEQUENCE [LARGE SCALE GENOMIC DNA]</scope>
    <source>
        <strain evidence="13">NM1b</strain>
    </source>
</reference>
<keyword evidence="10" id="KW-0963">Cytoplasm</keyword>
<dbReference type="InterPro" id="IPR029062">
    <property type="entry name" value="Class_I_gatase-like"/>
</dbReference>
<protein>
    <recommendedName>
        <fullName evidence="10">Imidazole glycerol phosphate synthase subunit HisH</fullName>
        <ecNumber evidence="10">4.3.2.10</ecNumber>
    </recommendedName>
    <alternativeName>
        <fullName evidence="10">IGP synthase glutaminase subunit</fullName>
        <ecNumber evidence="10">3.5.1.2</ecNumber>
    </alternativeName>
    <alternativeName>
        <fullName evidence="10">IGP synthase subunit HisH</fullName>
    </alternativeName>
    <alternativeName>
        <fullName evidence="10">ImGP synthase subunit HisH</fullName>
        <shortName evidence="10">IGPS subunit HisH</shortName>
    </alternativeName>
</protein>
<dbReference type="GO" id="GO:0005737">
    <property type="term" value="C:cytoplasm"/>
    <property type="evidence" value="ECO:0007669"/>
    <property type="project" value="UniProtKB-SubCell"/>
</dbReference>
<feature type="active site" evidence="10 11">
    <location>
        <position position="186"/>
    </location>
</feature>
<keyword evidence="5 10" id="KW-0315">Glutamine amidotransferase</keyword>
<keyword evidence="7 10" id="KW-0456">Lyase</keyword>
<comment type="catalytic activity">
    <reaction evidence="9 10">
        <text>L-glutamine + H2O = L-glutamate + NH4(+)</text>
        <dbReference type="Rhea" id="RHEA:15889"/>
        <dbReference type="ChEBI" id="CHEBI:15377"/>
        <dbReference type="ChEBI" id="CHEBI:28938"/>
        <dbReference type="ChEBI" id="CHEBI:29985"/>
        <dbReference type="ChEBI" id="CHEBI:58359"/>
        <dbReference type="EC" id="3.5.1.2"/>
    </reaction>
</comment>
<dbReference type="InterPro" id="IPR017926">
    <property type="entry name" value="GATASE"/>
</dbReference>
<comment type="function">
    <text evidence="10">IGPS catalyzes the conversion of PRFAR and glutamine to IGP, AICAR and glutamate. The HisH subunit catalyzes the hydrolysis of glutamine to glutamate and ammonia as part of the synthesis of IGP and AICAR. The resulting ammonia molecule is channeled to the active site of HisF.</text>
</comment>
<evidence type="ECO:0000256" key="9">
    <source>
        <dbReference type="ARBA" id="ARBA00049534"/>
    </source>
</evidence>
<dbReference type="GO" id="GO:0016829">
    <property type="term" value="F:lyase activity"/>
    <property type="evidence" value="ECO:0007669"/>
    <property type="project" value="UniProtKB-KW"/>
</dbReference>
<name>A0A520KXL7_9EURY</name>
<dbReference type="Gene3D" id="3.40.50.880">
    <property type="match status" value="1"/>
</dbReference>
<dbReference type="GO" id="GO:0004359">
    <property type="term" value="F:glutaminase activity"/>
    <property type="evidence" value="ECO:0007669"/>
    <property type="project" value="UniProtKB-EC"/>
</dbReference>
<dbReference type="NCBIfam" id="TIGR01855">
    <property type="entry name" value="IMP_synth_hisH"/>
    <property type="match status" value="1"/>
</dbReference>
<evidence type="ECO:0000256" key="5">
    <source>
        <dbReference type="ARBA" id="ARBA00022962"/>
    </source>
</evidence>
<gene>
    <name evidence="10 13" type="primary">hisH</name>
    <name evidence="13" type="ORF">EF807_04850</name>
</gene>
<sequence length="205" mass="23049">MAKKIAIIDYSLGNLRSIKKGFEKVGAEPFITNDDRSIKEADGIVLPGVGAFKSAMGKLEGKESVIYELIDNGKPILGICLGMQILVRESTEGGLIDGLKIIPGRVIKFDGEEMKDLKIPHMGWNNIKINVENPLFEGMKRNYFYFVHSYYVQTDERYVLAESEYGKKFAASIFHPEKKIYGTQFHPEKSGEDGIKVLSNFLEMC</sequence>
<evidence type="ECO:0000313" key="14">
    <source>
        <dbReference type="Proteomes" id="UP000320766"/>
    </source>
</evidence>
<evidence type="ECO:0000256" key="11">
    <source>
        <dbReference type="PIRSR" id="PIRSR000495-1"/>
    </source>
</evidence>
<proteinExistence type="inferred from homology"/>
<comment type="pathway">
    <text evidence="1 10">Amino-acid biosynthesis; L-histidine biosynthesis; L-histidine from 5-phospho-alpha-D-ribose 1-diphosphate: step 5/9.</text>
</comment>
<dbReference type="InterPro" id="IPR010139">
    <property type="entry name" value="Imidazole-glycPsynth_HisH"/>
</dbReference>
<dbReference type="GO" id="GO:0000105">
    <property type="term" value="P:L-histidine biosynthetic process"/>
    <property type="evidence" value="ECO:0007669"/>
    <property type="project" value="UniProtKB-UniRule"/>
</dbReference>
<comment type="catalytic activity">
    <reaction evidence="8 10">
        <text>5-[(5-phospho-1-deoxy-D-ribulos-1-ylimino)methylamino]-1-(5-phospho-beta-D-ribosyl)imidazole-4-carboxamide + L-glutamine = D-erythro-1-(imidazol-4-yl)glycerol 3-phosphate + 5-amino-1-(5-phospho-beta-D-ribosyl)imidazole-4-carboxamide + L-glutamate + H(+)</text>
        <dbReference type="Rhea" id="RHEA:24793"/>
        <dbReference type="ChEBI" id="CHEBI:15378"/>
        <dbReference type="ChEBI" id="CHEBI:29985"/>
        <dbReference type="ChEBI" id="CHEBI:58278"/>
        <dbReference type="ChEBI" id="CHEBI:58359"/>
        <dbReference type="ChEBI" id="CHEBI:58475"/>
        <dbReference type="ChEBI" id="CHEBI:58525"/>
        <dbReference type="EC" id="4.3.2.10"/>
    </reaction>
</comment>
<evidence type="ECO:0000256" key="4">
    <source>
        <dbReference type="ARBA" id="ARBA00022801"/>
    </source>
</evidence>
<keyword evidence="4 10" id="KW-0378">Hydrolase</keyword>
<dbReference type="EC" id="3.5.1.2" evidence="10"/>
<evidence type="ECO:0000256" key="2">
    <source>
        <dbReference type="ARBA" id="ARBA00011152"/>
    </source>
</evidence>
<dbReference type="PROSITE" id="PS51273">
    <property type="entry name" value="GATASE_TYPE_1"/>
    <property type="match status" value="1"/>
</dbReference>
<dbReference type="AlphaFoldDB" id="A0A520KXL7"/>
<dbReference type="EC" id="4.3.2.10" evidence="10"/>
<evidence type="ECO:0000256" key="3">
    <source>
        <dbReference type="ARBA" id="ARBA00022605"/>
    </source>
</evidence>
<evidence type="ECO:0000256" key="7">
    <source>
        <dbReference type="ARBA" id="ARBA00023239"/>
    </source>
</evidence>
<dbReference type="PIRSF" id="PIRSF000495">
    <property type="entry name" value="Amidotransf_hisH"/>
    <property type="match status" value="1"/>
</dbReference>
<feature type="domain" description="Glutamine amidotransferase" evidence="12">
    <location>
        <begin position="7"/>
        <end position="202"/>
    </location>
</feature>
<feature type="active site" evidence="10 11">
    <location>
        <position position="188"/>
    </location>
</feature>
<evidence type="ECO:0000256" key="8">
    <source>
        <dbReference type="ARBA" id="ARBA00047838"/>
    </source>
</evidence>
<evidence type="ECO:0000256" key="10">
    <source>
        <dbReference type="HAMAP-Rule" id="MF_00278"/>
    </source>
</evidence>
<dbReference type="Pfam" id="PF00117">
    <property type="entry name" value="GATase"/>
    <property type="match status" value="1"/>
</dbReference>
<dbReference type="CDD" id="cd01748">
    <property type="entry name" value="GATase1_IGP_Synthase"/>
    <property type="match status" value="1"/>
</dbReference>
<keyword evidence="3 10" id="KW-0028">Amino-acid biosynthesis</keyword>
<dbReference type="Proteomes" id="UP000320766">
    <property type="component" value="Unassembled WGS sequence"/>
</dbReference>
<keyword evidence="6 10" id="KW-0368">Histidine biosynthesis</keyword>
<organism evidence="13 14">
    <name type="scientific">Candidatus Methanolliviera hydrocarbonicum</name>
    <dbReference type="NCBI Taxonomy" id="2491085"/>
    <lineage>
        <taxon>Archaea</taxon>
        <taxon>Methanobacteriati</taxon>
        <taxon>Methanobacteriota</taxon>
        <taxon>Candidatus Methanoliparia</taxon>
        <taxon>Candidatus Methanoliparales</taxon>
        <taxon>Candidatus Methanollivieraceae</taxon>
        <taxon>Candidatus Methanolliviera</taxon>
    </lineage>
</organism>
<evidence type="ECO:0000313" key="13">
    <source>
        <dbReference type="EMBL" id="RZN69141.1"/>
    </source>
</evidence>
<dbReference type="GO" id="GO:0000107">
    <property type="term" value="F:imidazoleglycerol-phosphate synthase activity"/>
    <property type="evidence" value="ECO:0007669"/>
    <property type="project" value="UniProtKB-UniRule"/>
</dbReference>
<evidence type="ECO:0000259" key="12">
    <source>
        <dbReference type="Pfam" id="PF00117"/>
    </source>
</evidence>
<comment type="subunit">
    <text evidence="2 10">Heterodimer of HisH and HisF.</text>
</comment>
<dbReference type="UniPathway" id="UPA00031">
    <property type="reaction ID" value="UER00010"/>
</dbReference>
<comment type="caution">
    <text evidence="13">The sequence shown here is derived from an EMBL/GenBank/DDBJ whole genome shotgun (WGS) entry which is preliminary data.</text>
</comment>